<dbReference type="RefSeq" id="YP_009666781.1">
    <property type="nucleotide sequence ID" value="NC_043530.1"/>
</dbReference>
<feature type="compositionally biased region" description="Low complexity" evidence="2">
    <location>
        <begin position="89"/>
        <end position="117"/>
    </location>
</feature>
<dbReference type="Proteomes" id="UP000297194">
    <property type="component" value="Segment"/>
</dbReference>
<feature type="region of interest" description="Disordered" evidence="2">
    <location>
        <begin position="1"/>
        <end position="142"/>
    </location>
</feature>
<feature type="compositionally biased region" description="Low complexity" evidence="2">
    <location>
        <begin position="25"/>
        <end position="38"/>
    </location>
</feature>
<evidence type="ECO:0000256" key="1">
    <source>
        <dbReference type="SAM" id="Coils"/>
    </source>
</evidence>
<dbReference type="EMBL" id="MF375894">
    <property type="protein sequence ID" value="AUV65386.1"/>
    <property type="molecule type" value="Genomic_DNA"/>
</dbReference>
<dbReference type="KEGG" id="vg:40527061"/>
<evidence type="ECO:0000313" key="3">
    <source>
        <dbReference type="EMBL" id="AUV65386.1"/>
    </source>
</evidence>
<feature type="compositionally biased region" description="Low complexity" evidence="2">
    <location>
        <begin position="50"/>
        <end position="65"/>
    </location>
</feature>
<dbReference type="GeneID" id="40527061"/>
<keyword evidence="1" id="KW-0175">Coiled coil</keyword>
<feature type="coiled-coil region" evidence="1">
    <location>
        <begin position="400"/>
        <end position="430"/>
    </location>
</feature>
<organism evidence="3 4">
    <name type="scientific">Mythimna unipuncta nucleopolyhedrovirus</name>
    <dbReference type="NCBI Taxonomy" id="447897"/>
    <lineage>
        <taxon>Viruses</taxon>
        <taxon>Viruses incertae sedis</taxon>
        <taxon>Naldaviricetes</taxon>
        <taxon>Lefavirales</taxon>
        <taxon>Baculoviridae</taxon>
        <taxon>Alphabaculovirus</taxon>
    </lineage>
</organism>
<proteinExistence type="predicted"/>
<evidence type="ECO:0000256" key="2">
    <source>
        <dbReference type="SAM" id="MobiDB-lite"/>
    </source>
</evidence>
<keyword evidence="4" id="KW-1185">Reference proteome</keyword>
<name>A0A2K9VSH1_9ABAC</name>
<feature type="compositionally biased region" description="Polar residues" evidence="2">
    <location>
        <begin position="7"/>
        <end position="18"/>
    </location>
</feature>
<feature type="compositionally biased region" description="Polar residues" evidence="2">
    <location>
        <begin position="66"/>
        <end position="88"/>
    </location>
</feature>
<accession>A0A2K9VSH1</accession>
<reference evidence="3" key="1">
    <citation type="journal article" date="2017" name="Virus Genes">
        <title>The complete genome sequence of a third distinct baculovirus isolated from the true armyworm, Mythimna unipuncta, contains two copies of the lef-7 gene.</title>
        <authorList>
            <person name="Harrison R.L."/>
            <person name="Mowery J.D."/>
            <person name="Rowley D.L."/>
            <person name="Bauchan G.R."/>
            <person name="Theilmann D.A."/>
            <person name="Rohrmann G.F."/>
            <person name="Erlandson M.A."/>
        </authorList>
    </citation>
    <scope>NUCLEOTIDE SEQUENCE [LARGE SCALE GENOMIC DNA]</scope>
    <source>
        <strain evidence="3">#7</strain>
    </source>
</reference>
<evidence type="ECO:0000313" key="4">
    <source>
        <dbReference type="Proteomes" id="UP000297194"/>
    </source>
</evidence>
<protein>
    <submittedName>
        <fullName evidence="3">BJDP</fullName>
    </submittedName>
</protein>
<feature type="compositionally biased region" description="Low complexity" evidence="2">
    <location>
        <begin position="128"/>
        <end position="137"/>
    </location>
</feature>
<sequence length="462" mass="52040">MERRATRSSIKNNASASRYNPLAHNTSTTTTNTSTTTNAQSSIVGRNAKTTTTTPPTVRMTTSSMLRQQKNATSKSSPTKTPVARSTKSTTTTTTTSTTITPTMTPTPTTTTTPMTIDEPVSRKRTAIRSSSTSSSESVKRQRETITLDLYTVNLDRLDLYTLLDVTNTANATDIKTAGNLLIQRYRKKDDSIVAVSGDDGDYKRTNTVDAIQKVLAEGISVLSNRKRRRVYDYVYKSKDYVIDFNERVDRLQRDVANVYNKALRIENDAREFAETDLYVKLKNTVDEAIESNKINKHYKVTKTNRIRVTWPQPRFGSIDEDVTRTIIDENYLRSYFENDNVVAIVMCGASLNCAVIEVLTSGSVNAIVERESKRNKFLVRDYTEAEYATTTKINYAPELDKLQLLLQDIERLEEQLRASEMDELQTEKELVQAVVDTQLLIESVNEAQNAINNTNDSDMED</sequence>